<feature type="region of interest" description="Disordered" evidence="5">
    <location>
        <begin position="305"/>
        <end position="367"/>
    </location>
</feature>
<protein>
    <submittedName>
        <fullName evidence="8">Reticulophagy regulator family member 2</fullName>
    </submittedName>
</protein>
<feature type="compositionally biased region" description="Pro residues" evidence="5">
    <location>
        <begin position="431"/>
        <end position="450"/>
    </location>
</feature>
<feature type="compositionally biased region" description="Acidic residues" evidence="5">
    <location>
        <begin position="353"/>
        <end position="362"/>
    </location>
</feature>
<dbReference type="PANTHER" id="PTHR20952">
    <property type="entry name" value="ADP-RIBOSYLATION-LIKE FACTOR 6-INTERACTING PROTEIN"/>
    <property type="match status" value="1"/>
</dbReference>
<comment type="subcellular location">
    <subcellularLocation>
        <location evidence="1">Membrane</location>
        <topology evidence="1">Multi-pass membrane protein</topology>
    </subcellularLocation>
</comment>
<evidence type="ECO:0000256" key="5">
    <source>
        <dbReference type="SAM" id="MobiDB-lite"/>
    </source>
</evidence>
<feature type="domain" description="RETREG1-3/ARL6IP-like N-terminal reticulon-homology" evidence="7">
    <location>
        <begin position="65"/>
        <end position="216"/>
    </location>
</feature>
<dbReference type="Ensembl" id="ENSUMAT00000030817.1">
    <property type="protein sequence ID" value="ENSUMAP00000026025.1"/>
    <property type="gene ID" value="ENSUMAG00000018947.1"/>
</dbReference>
<dbReference type="GO" id="GO:0061709">
    <property type="term" value="P:reticulophagy"/>
    <property type="evidence" value="ECO:0007669"/>
    <property type="project" value="Ensembl"/>
</dbReference>
<dbReference type="GO" id="GO:0005783">
    <property type="term" value="C:endoplasmic reticulum"/>
    <property type="evidence" value="ECO:0007669"/>
    <property type="project" value="Ensembl"/>
</dbReference>
<feature type="region of interest" description="Disordered" evidence="5">
    <location>
        <begin position="1"/>
        <end position="20"/>
    </location>
</feature>
<name>A0A452UY23_URSMA</name>
<dbReference type="GO" id="GO:0016020">
    <property type="term" value="C:membrane"/>
    <property type="evidence" value="ECO:0007669"/>
    <property type="project" value="UniProtKB-SubCell"/>
</dbReference>
<feature type="region of interest" description="Disordered" evidence="5">
    <location>
        <begin position="223"/>
        <end position="256"/>
    </location>
</feature>
<dbReference type="GO" id="GO:0030574">
    <property type="term" value="P:collagen catabolic process"/>
    <property type="evidence" value="ECO:0007669"/>
    <property type="project" value="Ensembl"/>
</dbReference>
<feature type="transmembrane region" description="Helical" evidence="6">
    <location>
        <begin position="71"/>
        <end position="87"/>
    </location>
</feature>
<dbReference type="GO" id="GO:0140506">
    <property type="term" value="F:endoplasmic reticulum-autophagosome adaptor activity"/>
    <property type="evidence" value="ECO:0007669"/>
    <property type="project" value="Ensembl"/>
</dbReference>
<evidence type="ECO:0000313" key="8">
    <source>
        <dbReference type="Ensembl" id="ENSUMAP00000026025"/>
    </source>
</evidence>
<dbReference type="Pfam" id="PF24456">
    <property type="entry name" value="RHD_RETREG1-3"/>
    <property type="match status" value="1"/>
</dbReference>
<organism evidence="8">
    <name type="scientific">Ursus maritimus</name>
    <name type="common">Polar bear</name>
    <name type="synonym">Thalarctos maritimus</name>
    <dbReference type="NCBI Taxonomy" id="29073"/>
    <lineage>
        <taxon>Eukaryota</taxon>
        <taxon>Metazoa</taxon>
        <taxon>Chordata</taxon>
        <taxon>Craniata</taxon>
        <taxon>Vertebrata</taxon>
        <taxon>Euteleostomi</taxon>
        <taxon>Mammalia</taxon>
        <taxon>Eutheria</taxon>
        <taxon>Laurasiatheria</taxon>
        <taxon>Carnivora</taxon>
        <taxon>Caniformia</taxon>
        <taxon>Ursidae</taxon>
        <taxon>Ursus</taxon>
    </lineage>
</organism>
<feature type="compositionally biased region" description="Basic residues" evidence="5">
    <location>
        <begin position="224"/>
        <end position="234"/>
    </location>
</feature>
<evidence type="ECO:0000259" key="7">
    <source>
        <dbReference type="Pfam" id="PF24456"/>
    </source>
</evidence>
<proteinExistence type="predicted"/>
<reference evidence="8" key="1">
    <citation type="submission" date="2019-03" db="UniProtKB">
        <authorList>
            <consortium name="Ensembl"/>
        </authorList>
    </citation>
    <scope>IDENTIFICATION</scope>
</reference>
<dbReference type="InterPro" id="IPR057282">
    <property type="entry name" value="RETREG1-3-like_RHD"/>
</dbReference>
<evidence type="ECO:0000256" key="4">
    <source>
        <dbReference type="ARBA" id="ARBA00023136"/>
    </source>
</evidence>
<feature type="compositionally biased region" description="Acidic residues" evidence="5">
    <location>
        <begin position="244"/>
        <end position="254"/>
    </location>
</feature>
<accession>A0A452UY23</accession>
<keyword evidence="4 6" id="KW-0472">Membrane</keyword>
<keyword evidence="2 6" id="KW-0812">Transmembrane</keyword>
<feature type="transmembrane region" description="Helical" evidence="6">
    <location>
        <begin position="176"/>
        <end position="194"/>
    </location>
</feature>
<dbReference type="PANTHER" id="PTHR20952:SF4">
    <property type="entry name" value="RETICULOPHAGY REGULATOR 2"/>
    <property type="match status" value="1"/>
</dbReference>
<keyword evidence="3 6" id="KW-1133">Transmembrane helix</keyword>
<feature type="region of interest" description="Disordered" evidence="5">
    <location>
        <begin position="380"/>
        <end position="516"/>
    </location>
</feature>
<dbReference type="GeneTree" id="ENSGT00940000162511"/>
<dbReference type="InterPro" id="IPR052114">
    <property type="entry name" value="ER_autophagy_membrane_reg"/>
</dbReference>
<dbReference type="AlphaFoldDB" id="A0A452UY23"/>
<evidence type="ECO:0000256" key="1">
    <source>
        <dbReference type="ARBA" id="ARBA00004141"/>
    </source>
</evidence>
<sequence length="516" mass="55970">RRWWRVKGREGNGGHPGSRVEVRCGAPGSPHCSRSPISGRFSAFRDGCRSLSPTHRRGACFSLRLLSSSSLRPFFLLSVSLLAYFLLDLWQPRFFPDISGEWVMSCLPSEGAGSGARPHLLSVPELCRYLAESWLTFQIHLQELLQYKRQNPAQFCARVCSGCAVLAVLGHYVPGIMISYIVLLSILLWPLVVYHELIQRMYTRLEPLLMQLDYSMKAEADALHHKHDKKKRQGKNAPPGGDEPLAETESESEAELAGFSPVVDVKKTALALAITDSELSDEEASILESGGFSVSRATTPQLTDVSEDLDQQSLPSEPEEALSRELGEGEETEPAPPEDLLGPPQALSRQDLDSEEEEEDVEAKETLLRLSSPLHFVNTHFNGAGSPTDGVKLSPGGPVETLSPEAVSGGDLTIPPSTLSPLLCLAESDPVPSPSVLPPLPQDLPQPLPAPEEEEALTTEDFELLDQGELEQLNAELGLGPETSSEPPDAPPPPSLGPDTLSLVQSDQEAQAVAEP</sequence>
<feature type="compositionally biased region" description="Basic and acidic residues" evidence="5">
    <location>
        <begin position="7"/>
        <end position="20"/>
    </location>
</feature>
<evidence type="ECO:0000256" key="3">
    <source>
        <dbReference type="ARBA" id="ARBA00022989"/>
    </source>
</evidence>
<gene>
    <name evidence="8" type="primary">RETREG2</name>
</gene>
<feature type="compositionally biased region" description="Low complexity" evidence="5">
    <location>
        <begin position="412"/>
        <end position="430"/>
    </location>
</feature>
<dbReference type="GO" id="GO:0007029">
    <property type="term" value="P:endoplasmic reticulum organization"/>
    <property type="evidence" value="ECO:0007669"/>
    <property type="project" value="Ensembl"/>
</dbReference>
<evidence type="ECO:0000256" key="6">
    <source>
        <dbReference type="SAM" id="Phobius"/>
    </source>
</evidence>
<evidence type="ECO:0000256" key="2">
    <source>
        <dbReference type="ARBA" id="ARBA00022692"/>
    </source>
</evidence>
<feature type="compositionally biased region" description="Acidic residues" evidence="5">
    <location>
        <begin position="451"/>
        <end position="469"/>
    </location>
</feature>